<feature type="transmembrane region" description="Helical" evidence="6">
    <location>
        <begin position="553"/>
        <end position="576"/>
    </location>
</feature>
<comment type="subcellular location">
    <subcellularLocation>
        <location evidence="1">Cell membrane</location>
        <topology evidence="1">Multi-pass membrane protein</topology>
    </subcellularLocation>
</comment>
<dbReference type="OrthoDB" id="7051771at2"/>
<feature type="transmembrane region" description="Helical" evidence="6">
    <location>
        <begin position="309"/>
        <end position="329"/>
    </location>
</feature>
<evidence type="ECO:0000256" key="5">
    <source>
        <dbReference type="ARBA" id="ARBA00023136"/>
    </source>
</evidence>
<evidence type="ECO:0000313" key="8">
    <source>
        <dbReference type="EMBL" id="GCD97395.1"/>
    </source>
</evidence>
<dbReference type="RefSeq" id="WP_126639352.1">
    <property type="nucleotide sequence ID" value="NZ_BIFH01000023.1"/>
</dbReference>
<evidence type="ECO:0000256" key="6">
    <source>
        <dbReference type="SAM" id="Phobius"/>
    </source>
</evidence>
<evidence type="ECO:0000256" key="2">
    <source>
        <dbReference type="ARBA" id="ARBA00022475"/>
    </source>
</evidence>
<feature type="transmembrane region" description="Helical" evidence="6">
    <location>
        <begin position="370"/>
        <end position="387"/>
    </location>
</feature>
<feature type="transmembrane region" description="Helical" evidence="6">
    <location>
        <begin position="186"/>
        <end position="219"/>
    </location>
</feature>
<name>A0A401YS56_9ACTN</name>
<keyword evidence="3 6" id="KW-0812">Transmembrane</keyword>
<keyword evidence="2" id="KW-1003">Cell membrane</keyword>
<feature type="transmembrane region" description="Helical" evidence="6">
    <location>
        <begin position="271"/>
        <end position="297"/>
    </location>
</feature>
<keyword evidence="4 6" id="KW-1133">Transmembrane helix</keyword>
<dbReference type="Proteomes" id="UP000286931">
    <property type="component" value="Unassembled WGS sequence"/>
</dbReference>
<feature type="transmembrane region" description="Helical" evidence="6">
    <location>
        <begin position="674"/>
        <end position="697"/>
    </location>
</feature>
<proteinExistence type="predicted"/>
<keyword evidence="5 6" id="KW-0472">Membrane</keyword>
<accession>A0A401YS56</accession>
<evidence type="ECO:0000256" key="1">
    <source>
        <dbReference type="ARBA" id="ARBA00004651"/>
    </source>
</evidence>
<comment type="caution">
    <text evidence="8">The sequence shown here is derived from an EMBL/GenBank/DDBJ whole genome shotgun (WGS) entry which is preliminary data.</text>
</comment>
<feature type="transmembrane region" description="Helical" evidence="6">
    <location>
        <begin position="529"/>
        <end position="546"/>
    </location>
</feature>
<dbReference type="PANTHER" id="PTHR33406:SF13">
    <property type="entry name" value="MEMBRANE PROTEIN YDFJ"/>
    <property type="match status" value="1"/>
</dbReference>
<feature type="domain" description="Membrane transport protein MMPL" evidence="7">
    <location>
        <begin position="400"/>
        <end position="710"/>
    </location>
</feature>
<feature type="transmembrane region" description="Helical" evidence="6">
    <location>
        <begin position="22"/>
        <end position="40"/>
    </location>
</feature>
<dbReference type="EMBL" id="BIFH01000023">
    <property type="protein sequence ID" value="GCD97395.1"/>
    <property type="molecule type" value="Genomic_DNA"/>
</dbReference>
<dbReference type="AlphaFoldDB" id="A0A401YS56"/>
<keyword evidence="9" id="KW-1185">Reference proteome</keyword>
<dbReference type="GO" id="GO:0005886">
    <property type="term" value="C:plasma membrane"/>
    <property type="evidence" value="ECO:0007669"/>
    <property type="project" value="UniProtKB-SubCell"/>
</dbReference>
<dbReference type="InterPro" id="IPR050545">
    <property type="entry name" value="Mycobact_MmpL"/>
</dbReference>
<dbReference type="PANTHER" id="PTHR33406">
    <property type="entry name" value="MEMBRANE PROTEIN MJ1562-RELATED"/>
    <property type="match status" value="1"/>
</dbReference>
<feature type="domain" description="Membrane transport protein MMPL" evidence="7">
    <location>
        <begin position="57"/>
        <end position="355"/>
    </location>
</feature>
<evidence type="ECO:0000256" key="4">
    <source>
        <dbReference type="ARBA" id="ARBA00022989"/>
    </source>
</evidence>
<dbReference type="Pfam" id="PF03176">
    <property type="entry name" value="MMPL"/>
    <property type="match status" value="2"/>
</dbReference>
<protein>
    <submittedName>
        <fullName evidence="8">Membrane protein</fullName>
    </submittedName>
</protein>
<feature type="transmembrane region" description="Helical" evidence="6">
    <location>
        <begin position="231"/>
        <end position="250"/>
    </location>
</feature>
<gene>
    <name evidence="8" type="ORF">EHYA_05087</name>
</gene>
<organism evidence="8 9">
    <name type="scientific">Embleya hyalina</name>
    <dbReference type="NCBI Taxonomy" id="516124"/>
    <lineage>
        <taxon>Bacteria</taxon>
        <taxon>Bacillati</taxon>
        <taxon>Actinomycetota</taxon>
        <taxon>Actinomycetes</taxon>
        <taxon>Kitasatosporales</taxon>
        <taxon>Streptomycetaceae</taxon>
        <taxon>Embleya</taxon>
    </lineage>
</organism>
<dbReference type="Gene3D" id="1.20.1640.10">
    <property type="entry name" value="Multidrug efflux transporter AcrB transmembrane domain"/>
    <property type="match status" value="2"/>
</dbReference>
<sequence>MAKQPATVRVARWSATHPWRAITMWIAFVAICLVVGGAAGTEKTTKADMRTGQSGRADAIAKQYGLDGAASENVLITAKSGALDRTAANKIAAEVTTKLKALPEVAEVSEPIPATNGKALLVPLTMKGDAEKAKDHIDPLLKATASVQKEHPDLRVEEIGDASLGKGIQDQIAEDLGKAELFSLPITLVILMVAFGAMIAAAVPVLLAISAVGASIGLYGLASTVFPDAGSVSSIILMMGMAVGVDYSLFYVKREREERAKGRGRIDAIEIAAATSGHAVVVSAIAVIVSMAGMYIADDAIFSSLATGGIIVVAVAMVGSLTVLPALLAKLGNKIDRPRVPILWRLTARADREPRVWKAMLRPALNHPKTTLLVSVIALGALALPTFDMKLQNTSDDDFPRSMATMQTYDRMTEAYPSKHSPYNLIALAPAGKEKETRAALDKAIAQTRTNPLFAKDPVEVLVSEDGRAFKADVIVPHISSSKEAKTALKQLRSSVLPNTVGTVAGAEFAVSGETALNKDFADHVQDKLPLVIGFVLLLTFVMMSVTFRSVVVALTAIAINLLSALASFGFLVVVFQHTWAEKYLDFHSSGAIISWLPLFLFVVLFGLSMDYHVFVVSRIREAAMQGMSTKAAVERGITSSAGVITSAAIVMVSVFGVFGTLSMLDMKQMGVGLAAAVLIDAIVVRIVILPSLMTILGRANWWPSRVPRVQAPQQYVPQRPSTYEPQVYQQRY</sequence>
<dbReference type="SUPFAM" id="SSF82866">
    <property type="entry name" value="Multidrug efflux transporter AcrB transmembrane domain"/>
    <property type="match status" value="2"/>
</dbReference>
<evidence type="ECO:0000313" key="9">
    <source>
        <dbReference type="Proteomes" id="UP000286931"/>
    </source>
</evidence>
<evidence type="ECO:0000259" key="7">
    <source>
        <dbReference type="Pfam" id="PF03176"/>
    </source>
</evidence>
<feature type="transmembrane region" description="Helical" evidence="6">
    <location>
        <begin position="596"/>
        <end position="617"/>
    </location>
</feature>
<dbReference type="InterPro" id="IPR004869">
    <property type="entry name" value="MMPL_dom"/>
</dbReference>
<feature type="transmembrane region" description="Helical" evidence="6">
    <location>
        <begin position="638"/>
        <end position="662"/>
    </location>
</feature>
<evidence type="ECO:0000256" key="3">
    <source>
        <dbReference type="ARBA" id="ARBA00022692"/>
    </source>
</evidence>
<reference evidence="8 9" key="1">
    <citation type="submission" date="2018-12" db="EMBL/GenBank/DDBJ databases">
        <title>Draft genome sequence of Embleya hyalina NBRC 13850T.</title>
        <authorList>
            <person name="Komaki H."/>
            <person name="Hosoyama A."/>
            <person name="Kimura A."/>
            <person name="Ichikawa N."/>
            <person name="Tamura T."/>
        </authorList>
    </citation>
    <scope>NUCLEOTIDE SEQUENCE [LARGE SCALE GENOMIC DNA]</scope>
    <source>
        <strain evidence="8 9">NBRC 13850</strain>
    </source>
</reference>